<dbReference type="Gene3D" id="3.40.50.1820">
    <property type="entry name" value="alpha/beta hydrolase"/>
    <property type="match status" value="1"/>
</dbReference>
<evidence type="ECO:0000256" key="1">
    <source>
        <dbReference type="SAM" id="MobiDB-lite"/>
    </source>
</evidence>
<dbReference type="OrthoDB" id="94039at2759"/>
<proteinExistence type="predicted"/>
<dbReference type="Proteomes" id="UP000078237">
    <property type="component" value="Unassembled WGS sequence"/>
</dbReference>
<feature type="region of interest" description="Disordered" evidence="1">
    <location>
        <begin position="73"/>
        <end position="150"/>
    </location>
</feature>
<sequence length="171" mass="19179">MPSSFAVKEHVVEAQHIREYPQATAHSQEDVLYLTVEYIPKNNQNPAPGDGTIIAAHANGFIKARPAYSLIPLLTKPRPRSPAPNQPPPHVHAPAADRHRPLLGRKYHQPLPPPPAPPIHRHPSSTQSSPVPIPQQLPHEKRSRPMYMSANRRDLWPSRVDAVASLRRNHF</sequence>
<name>A0A150ASJ1_9PEZI</name>
<reference evidence="2 3" key="1">
    <citation type="journal article" date="2016" name="Genome Announc.">
        <title>Genome Sequence of Madurella mycetomatis mm55, Isolated from a Human Mycetoma Case in Sudan.</title>
        <authorList>
            <person name="Smit S."/>
            <person name="Derks M.F."/>
            <person name="Bervoets S."/>
            <person name="Fahal A."/>
            <person name="van Leeuwen W."/>
            <person name="van Belkum A."/>
            <person name="van de Sande W.W."/>
        </authorList>
    </citation>
    <scope>NUCLEOTIDE SEQUENCE [LARGE SCALE GENOMIC DNA]</scope>
    <source>
        <strain evidence="3">mm55</strain>
    </source>
</reference>
<evidence type="ECO:0000313" key="3">
    <source>
        <dbReference type="Proteomes" id="UP000078237"/>
    </source>
</evidence>
<gene>
    <name evidence="2" type="ORF">MMYC01_200013</name>
</gene>
<dbReference type="VEuPathDB" id="FungiDB:MMYC01_200013"/>
<dbReference type="STRING" id="100816.A0A150ASJ1"/>
<keyword evidence="3" id="KW-1185">Reference proteome</keyword>
<organism evidence="2 3">
    <name type="scientific">Madurella mycetomatis</name>
    <dbReference type="NCBI Taxonomy" id="100816"/>
    <lineage>
        <taxon>Eukaryota</taxon>
        <taxon>Fungi</taxon>
        <taxon>Dikarya</taxon>
        <taxon>Ascomycota</taxon>
        <taxon>Pezizomycotina</taxon>
        <taxon>Sordariomycetes</taxon>
        <taxon>Sordariomycetidae</taxon>
        <taxon>Sordariales</taxon>
        <taxon>Sordariales incertae sedis</taxon>
        <taxon>Madurella</taxon>
    </lineage>
</organism>
<dbReference type="InterPro" id="IPR029058">
    <property type="entry name" value="AB_hydrolase_fold"/>
</dbReference>
<dbReference type="AlphaFoldDB" id="A0A150ASJ1"/>
<dbReference type="EMBL" id="LCTW02000001">
    <property type="protein sequence ID" value="KXX83411.1"/>
    <property type="molecule type" value="Genomic_DNA"/>
</dbReference>
<accession>A0A150ASJ1</accession>
<comment type="caution">
    <text evidence="2">The sequence shown here is derived from an EMBL/GenBank/DDBJ whole genome shotgun (WGS) entry which is preliminary data.</text>
</comment>
<protein>
    <submittedName>
        <fullName evidence="2">Uncharacterized protein</fullName>
    </submittedName>
</protein>
<evidence type="ECO:0000313" key="2">
    <source>
        <dbReference type="EMBL" id="KXX83411.1"/>
    </source>
</evidence>
<feature type="compositionally biased region" description="Pro residues" evidence="1">
    <location>
        <begin position="80"/>
        <end position="91"/>
    </location>
</feature>